<evidence type="ECO:0000256" key="3">
    <source>
        <dbReference type="ARBA" id="ARBA00023239"/>
    </source>
</evidence>
<comment type="function">
    <text evidence="1 5">Catalyzes the reaction of cyanate with bicarbonate to produce ammonia and carbon dioxide.</text>
</comment>
<feature type="active site" evidence="5">
    <location>
        <position position="95"/>
    </location>
</feature>
<dbReference type="InterPro" id="IPR003712">
    <property type="entry name" value="Cyanate_lyase_C"/>
</dbReference>
<dbReference type="PRINTS" id="PR01693">
    <property type="entry name" value="CYANASE"/>
</dbReference>
<comment type="caution">
    <text evidence="7">The sequence shown here is derived from an EMBL/GenBank/DDBJ whole genome shotgun (WGS) entry which is preliminary data.</text>
</comment>
<feature type="active site" evidence="5">
    <location>
        <position position="121"/>
    </location>
</feature>
<accession>A0A8H7BTK4</accession>
<dbReference type="OrthoDB" id="10019422at2759"/>
<dbReference type="CDD" id="cd00559">
    <property type="entry name" value="Cyanase_C"/>
    <property type="match status" value="1"/>
</dbReference>
<comment type="similarity">
    <text evidence="2">Belongs to the MBF1 family.</text>
</comment>
<feature type="active site" evidence="5">
    <location>
        <position position="98"/>
    </location>
</feature>
<dbReference type="GO" id="GO:0008824">
    <property type="term" value="F:cyanate hydratase activity"/>
    <property type="evidence" value="ECO:0007669"/>
    <property type="project" value="UniProtKB-UniRule"/>
</dbReference>
<evidence type="ECO:0000313" key="7">
    <source>
        <dbReference type="EMBL" id="KAF7726853.1"/>
    </source>
</evidence>
<dbReference type="PIRSF" id="PIRSF001263">
    <property type="entry name" value="Cyanate_hydratas"/>
    <property type="match status" value="1"/>
</dbReference>
<dbReference type="InterPro" id="IPR036581">
    <property type="entry name" value="Cyanate_lyase_C_sf"/>
</dbReference>
<dbReference type="HAMAP" id="MF_00535">
    <property type="entry name" value="Cyanate_hydrat"/>
    <property type="match status" value="1"/>
</dbReference>
<dbReference type="GO" id="GO:0003677">
    <property type="term" value="F:DNA binding"/>
    <property type="evidence" value="ECO:0007669"/>
    <property type="project" value="InterPro"/>
</dbReference>
<evidence type="ECO:0000313" key="8">
    <source>
        <dbReference type="Proteomes" id="UP000605846"/>
    </source>
</evidence>
<dbReference type="InterPro" id="IPR008076">
    <property type="entry name" value="Cyanase"/>
</dbReference>
<dbReference type="Proteomes" id="UP000605846">
    <property type="component" value="Unassembled WGS sequence"/>
</dbReference>
<dbReference type="Pfam" id="PF01381">
    <property type="entry name" value="HTH_3"/>
    <property type="match status" value="1"/>
</dbReference>
<dbReference type="Pfam" id="PF02560">
    <property type="entry name" value="Cyanate_lyase"/>
    <property type="match status" value="1"/>
</dbReference>
<dbReference type="InterPro" id="IPR010982">
    <property type="entry name" value="Lambda_DNA-bd_dom_sf"/>
</dbReference>
<protein>
    <recommendedName>
        <fullName evidence="5">Cyanate hydratase</fullName>
        <shortName evidence="5">Cyanase</shortName>
        <ecNumber evidence="5">4.2.1.104</ecNumber>
    </recommendedName>
    <alternativeName>
        <fullName evidence="5">Cyanate hydrolase</fullName>
    </alternativeName>
    <alternativeName>
        <fullName evidence="5">Cyanate lyase</fullName>
    </alternativeName>
</protein>
<evidence type="ECO:0000256" key="4">
    <source>
        <dbReference type="ARBA" id="ARBA00035107"/>
    </source>
</evidence>
<organism evidence="7 8">
    <name type="scientific">Apophysomyces ossiformis</name>
    <dbReference type="NCBI Taxonomy" id="679940"/>
    <lineage>
        <taxon>Eukaryota</taxon>
        <taxon>Fungi</taxon>
        <taxon>Fungi incertae sedis</taxon>
        <taxon>Mucoromycota</taxon>
        <taxon>Mucoromycotina</taxon>
        <taxon>Mucoromycetes</taxon>
        <taxon>Mucorales</taxon>
        <taxon>Mucorineae</taxon>
        <taxon>Mucoraceae</taxon>
        <taxon>Apophysomyces</taxon>
    </lineage>
</organism>
<dbReference type="EMBL" id="JABAYA010000070">
    <property type="protein sequence ID" value="KAF7726853.1"/>
    <property type="molecule type" value="Genomic_DNA"/>
</dbReference>
<name>A0A8H7BTK4_9FUNG</name>
<dbReference type="Gene3D" id="1.10.260.40">
    <property type="entry name" value="lambda repressor-like DNA-binding domains"/>
    <property type="match status" value="1"/>
</dbReference>
<dbReference type="NCBIfam" id="TIGR00673">
    <property type="entry name" value="cynS"/>
    <property type="match status" value="1"/>
</dbReference>
<keyword evidence="3 5" id="KW-0456">Lyase</keyword>
<keyword evidence="8" id="KW-1185">Reference proteome</keyword>
<dbReference type="SUPFAM" id="SSF47413">
    <property type="entry name" value="lambda repressor-like DNA-binding domains"/>
    <property type="match status" value="1"/>
</dbReference>
<evidence type="ECO:0000259" key="6">
    <source>
        <dbReference type="PROSITE" id="PS50943"/>
    </source>
</evidence>
<dbReference type="InterPro" id="IPR001387">
    <property type="entry name" value="Cro/C1-type_HTH"/>
</dbReference>
<comment type="similarity">
    <text evidence="5">Belongs to the cyanase family.</text>
</comment>
<comment type="function">
    <text evidence="4">Transcriptional coactivator that stimulates GCN4-dependent transcriptional activity by bridging the DNA-binding region of GCN4 and TBP (SPT15), thereby recruiting TBP to GCN4-bound promoters. Involved in induction of the ribosome quality control (RQC) pathway; a pathway that degrades nascent peptide chains during problematic translation. Required to prevent stalled ribosomes from frameshifting.</text>
</comment>
<dbReference type="AlphaFoldDB" id="A0A8H7BTK4"/>
<evidence type="ECO:0000256" key="2">
    <source>
        <dbReference type="ARBA" id="ARBA00009802"/>
    </source>
</evidence>
<gene>
    <name evidence="7" type="primary">CYN1</name>
    <name evidence="5" type="synonym">cyn1</name>
    <name evidence="7" type="ORF">EC973_008360</name>
</gene>
<comment type="catalytic activity">
    <reaction evidence="5">
        <text>cyanate + hydrogencarbonate + 3 H(+) = NH4(+) + 2 CO2</text>
        <dbReference type="Rhea" id="RHEA:11120"/>
        <dbReference type="ChEBI" id="CHEBI:15378"/>
        <dbReference type="ChEBI" id="CHEBI:16526"/>
        <dbReference type="ChEBI" id="CHEBI:17544"/>
        <dbReference type="ChEBI" id="CHEBI:28938"/>
        <dbReference type="ChEBI" id="CHEBI:29195"/>
        <dbReference type="EC" id="4.2.1.104"/>
    </reaction>
</comment>
<dbReference type="PANTHER" id="PTHR34186:SF2">
    <property type="entry name" value="CYANATE HYDRATASE"/>
    <property type="match status" value="1"/>
</dbReference>
<dbReference type="SUPFAM" id="SSF55234">
    <property type="entry name" value="Cyanase C-terminal domain"/>
    <property type="match status" value="1"/>
</dbReference>
<dbReference type="NCBIfam" id="NF002773">
    <property type="entry name" value="PRK02866.1"/>
    <property type="match status" value="1"/>
</dbReference>
<dbReference type="SMART" id="SM00530">
    <property type="entry name" value="HTH_XRE"/>
    <property type="match status" value="1"/>
</dbReference>
<dbReference type="SMART" id="SM01116">
    <property type="entry name" value="Cyanate_lyase"/>
    <property type="match status" value="1"/>
</dbReference>
<evidence type="ECO:0000256" key="5">
    <source>
        <dbReference type="HAMAP-Rule" id="MF_03139"/>
    </source>
</evidence>
<proteinExistence type="inferred from homology"/>
<dbReference type="EC" id="4.2.1.104" evidence="5"/>
<dbReference type="PANTHER" id="PTHR34186">
    <property type="entry name" value="CYANATE HYDRATASE"/>
    <property type="match status" value="1"/>
</dbReference>
<evidence type="ECO:0000256" key="1">
    <source>
        <dbReference type="ARBA" id="ARBA00003561"/>
    </source>
</evidence>
<sequence>MATHPKLSALQQRMFAAKAERKLTFEEIGRKINHDEVYVAAIFYGQAKPTAEELETLSKVLNIPPGHLKDDLGSHFYPDRGGLVSYPPADPTIYRLYEMMNVYAYPLKSVIHEKFGDGIMSAVDFNARVDKVKDATNGDRVVITLDGKFLPYKKW</sequence>
<dbReference type="PROSITE" id="PS50943">
    <property type="entry name" value="HTH_CROC1"/>
    <property type="match status" value="1"/>
</dbReference>
<dbReference type="Gene3D" id="3.30.1160.10">
    <property type="entry name" value="Cyanate lyase, C-terminal domain"/>
    <property type="match status" value="1"/>
</dbReference>
<reference evidence="7" key="1">
    <citation type="submission" date="2020-01" db="EMBL/GenBank/DDBJ databases">
        <title>Genome Sequencing of Three Apophysomyces-Like Fungal Strains Confirms a Novel Fungal Genus in the Mucoromycota with divergent Burkholderia-like Endosymbiotic Bacteria.</title>
        <authorList>
            <person name="Stajich J.E."/>
            <person name="Macias A.M."/>
            <person name="Carter-House D."/>
            <person name="Lovett B."/>
            <person name="Kasson L.R."/>
            <person name="Berry K."/>
            <person name="Grigoriev I."/>
            <person name="Chang Y."/>
            <person name="Spatafora J."/>
            <person name="Kasson M.T."/>
        </authorList>
    </citation>
    <scope>NUCLEOTIDE SEQUENCE</scope>
    <source>
        <strain evidence="7">NRRL A-21654</strain>
    </source>
</reference>
<feature type="domain" description="HTH cro/C1-type" evidence="6">
    <location>
        <begin position="20"/>
        <end position="68"/>
    </location>
</feature>